<dbReference type="PROSITE" id="PS50966">
    <property type="entry name" value="ZF_SWIM"/>
    <property type="match status" value="1"/>
</dbReference>
<dbReference type="Pfam" id="PF04434">
    <property type="entry name" value="SWIM"/>
    <property type="match status" value="1"/>
</dbReference>
<evidence type="ECO:0000259" key="2">
    <source>
        <dbReference type="PROSITE" id="PS50966"/>
    </source>
</evidence>
<feature type="domain" description="SWIM-type" evidence="2">
    <location>
        <begin position="52"/>
        <end position="85"/>
    </location>
</feature>
<keyword evidence="1" id="KW-0862">Zinc</keyword>
<organism evidence="3 4">
    <name type="scientific">Ideonella lacteola</name>
    <dbReference type="NCBI Taxonomy" id="2984193"/>
    <lineage>
        <taxon>Bacteria</taxon>
        <taxon>Pseudomonadati</taxon>
        <taxon>Pseudomonadota</taxon>
        <taxon>Betaproteobacteria</taxon>
        <taxon>Burkholderiales</taxon>
        <taxon>Sphaerotilaceae</taxon>
        <taxon>Ideonella</taxon>
    </lineage>
</organism>
<name>A0ABU9BKP2_9BURK</name>
<gene>
    <name evidence="3" type="ORF">AACH06_05795</name>
</gene>
<comment type="caution">
    <text evidence="3">The sequence shown here is derived from an EMBL/GenBank/DDBJ whole genome shotgun (WGS) entry which is preliminary data.</text>
</comment>
<evidence type="ECO:0000313" key="3">
    <source>
        <dbReference type="EMBL" id="MEK8030331.1"/>
    </source>
</evidence>
<protein>
    <submittedName>
        <fullName evidence="3">SWIM zinc finger family protein</fullName>
    </submittedName>
</protein>
<keyword evidence="4" id="KW-1185">Reference proteome</keyword>
<dbReference type="Proteomes" id="UP001371218">
    <property type="component" value="Unassembled WGS sequence"/>
</dbReference>
<keyword evidence="1" id="KW-0863">Zinc-finger</keyword>
<evidence type="ECO:0000313" key="4">
    <source>
        <dbReference type="Proteomes" id="UP001371218"/>
    </source>
</evidence>
<dbReference type="RefSeq" id="WP_341424698.1">
    <property type="nucleotide sequence ID" value="NZ_JBBUTG010000003.1"/>
</dbReference>
<sequence>MQLTMEGVLALAPDDSSAKAARGLTSPAKWPLLGADERAAWGECQGSGSKPYQTQVDFNGPAFRCSCPSRKFPCKHGLALLLMRAQDSSLFQGREAPTWVTEWLASRGEKAQKKEQRLAEKAAEPVDPQAVEKREAQRWRRIEAAGDELRRWLADQLAHGLGALTPELLRGWHTMAARMVDAQAPGLGQRVRDAADGVRQGEDWPERTLHRLGLLQLAGEALARRATLGAPLQADLRAIVGWPHDKAEVLAGGERVADRWTVLGVIHDERDEKLVERRVWLRGERSGRQAWLLDHAFGGRGFEQGWVTGMGVEAQLAFFPGASGLRALAVDPIGAPEGPTWHRPTWVDEWQAISSRVAACPWVTWHPLTLTDAVPVRDGERLLAVAGDRALPLAVGETDAWALWAACGGHPLQLFGEWDGQVLRPLTGWRTGALAPCWQRSVA</sequence>
<keyword evidence="1" id="KW-0479">Metal-binding</keyword>
<accession>A0ABU9BKP2</accession>
<reference evidence="3 4" key="1">
    <citation type="submission" date="2024-04" db="EMBL/GenBank/DDBJ databases">
        <title>Novel species of the genus Ideonella isolated from streams.</title>
        <authorList>
            <person name="Lu H."/>
        </authorList>
    </citation>
    <scope>NUCLEOTIDE SEQUENCE [LARGE SCALE GENOMIC DNA]</scope>
    <source>
        <strain evidence="3 4">DXS29W</strain>
    </source>
</reference>
<proteinExistence type="predicted"/>
<evidence type="ECO:0000256" key="1">
    <source>
        <dbReference type="PROSITE-ProRule" id="PRU00325"/>
    </source>
</evidence>
<dbReference type="InterPro" id="IPR007527">
    <property type="entry name" value="Znf_SWIM"/>
</dbReference>
<dbReference type="EMBL" id="JBBUTG010000003">
    <property type="protein sequence ID" value="MEK8030331.1"/>
    <property type="molecule type" value="Genomic_DNA"/>
</dbReference>